<sequence>MPNSQLLNYQFHQTKQTITSPTLVFIHGLFGDMNNLGVIARALSEHYSILRMDLRNHGQSFRTELMDYSLMAEDLFALIKHLKLEKVILIGHSMGGKTAMKLTALYPEMVEKLIVIDIAPLPYGNQGHQDVFQGLFAVKNAKPQTRQQAKPLLEQHIADPAVVQFMLKSFDPYSSEFFRFHLTTLFNQYPNLMDWQNVQVQTPTLFIRGGNSSYIKPENTTCILAQFPHATSFTINGCGHWVHAEKPAFVIRAIERFLNKN</sequence>
<dbReference type="SUPFAM" id="SSF53474">
    <property type="entry name" value="alpha/beta-Hydrolases"/>
    <property type="match status" value="1"/>
</dbReference>
<dbReference type="RefSeq" id="WP_077419772.1">
    <property type="nucleotide sequence ID" value="NZ_MLHK01000056.1"/>
</dbReference>
<dbReference type="InterPro" id="IPR000073">
    <property type="entry name" value="AB_hydrolase_1"/>
</dbReference>
<accession>A0A1V3J3D2</accession>
<dbReference type="PANTHER" id="PTHR46118">
    <property type="entry name" value="PROTEIN ABHD11"/>
    <property type="match status" value="1"/>
</dbReference>
<dbReference type="Proteomes" id="UP000189161">
    <property type="component" value="Unassembled WGS sequence"/>
</dbReference>
<evidence type="ECO:0000313" key="6">
    <source>
        <dbReference type="Proteomes" id="UP000189161"/>
    </source>
</evidence>
<feature type="domain" description="AB hydrolase-1" evidence="2">
    <location>
        <begin position="21"/>
        <end position="247"/>
    </location>
</feature>
<protein>
    <submittedName>
        <fullName evidence="3">Alpha/beta hydrolase</fullName>
    </submittedName>
</protein>
<dbReference type="PRINTS" id="PR00111">
    <property type="entry name" value="ABHYDROLASE"/>
</dbReference>
<dbReference type="Pfam" id="PF00561">
    <property type="entry name" value="Abhydrolase_1"/>
    <property type="match status" value="1"/>
</dbReference>
<dbReference type="Gene3D" id="3.40.50.1820">
    <property type="entry name" value="alpha/beta hydrolase"/>
    <property type="match status" value="1"/>
</dbReference>
<dbReference type="Proteomes" id="UP000188728">
    <property type="component" value="Unassembled WGS sequence"/>
</dbReference>
<gene>
    <name evidence="3" type="ORF">BKK51_09585</name>
    <name evidence="4" type="ORF">BKK52_04075</name>
</gene>
<evidence type="ECO:0000313" key="3">
    <source>
        <dbReference type="EMBL" id="OOF44257.1"/>
    </source>
</evidence>
<dbReference type="AlphaFoldDB" id="A0A1V3IPU8"/>
<dbReference type="OrthoDB" id="9808398at2"/>
<dbReference type="EMBL" id="MLHL01000018">
    <property type="protein sequence ID" value="OOF49244.1"/>
    <property type="molecule type" value="Genomic_DNA"/>
</dbReference>
<dbReference type="InterPro" id="IPR029058">
    <property type="entry name" value="AB_hydrolase_fold"/>
</dbReference>
<reference evidence="5 6" key="1">
    <citation type="submission" date="2016-10" db="EMBL/GenBank/DDBJ databases">
        <title>Rodentibacter gen. nov. and new species.</title>
        <authorList>
            <person name="Christensen H."/>
        </authorList>
    </citation>
    <scope>NUCLEOTIDE SEQUENCE [LARGE SCALE GENOMIC DNA]</scope>
    <source>
        <strain evidence="3 5">H1983213011</strain>
        <strain evidence="4 6">H1987082031</strain>
    </source>
</reference>
<evidence type="ECO:0000259" key="2">
    <source>
        <dbReference type="Pfam" id="PF00561"/>
    </source>
</evidence>
<keyword evidence="1 3" id="KW-0378">Hydrolase</keyword>
<dbReference type="PANTHER" id="PTHR46118:SF4">
    <property type="entry name" value="PROTEIN ABHD11"/>
    <property type="match status" value="1"/>
</dbReference>
<dbReference type="EMBL" id="MLHK01000056">
    <property type="protein sequence ID" value="OOF44257.1"/>
    <property type="molecule type" value="Genomic_DNA"/>
</dbReference>
<organism evidence="3 5">
    <name type="scientific">Rodentibacter trehalosifermentans</name>
    <dbReference type="NCBI Taxonomy" id="1908263"/>
    <lineage>
        <taxon>Bacteria</taxon>
        <taxon>Pseudomonadati</taxon>
        <taxon>Pseudomonadota</taxon>
        <taxon>Gammaproteobacteria</taxon>
        <taxon>Pasteurellales</taxon>
        <taxon>Pasteurellaceae</taxon>
        <taxon>Rodentibacter</taxon>
    </lineage>
</organism>
<proteinExistence type="predicted"/>
<evidence type="ECO:0000256" key="1">
    <source>
        <dbReference type="ARBA" id="ARBA00022801"/>
    </source>
</evidence>
<dbReference type="GO" id="GO:0016787">
    <property type="term" value="F:hydrolase activity"/>
    <property type="evidence" value="ECO:0007669"/>
    <property type="project" value="UniProtKB-KW"/>
</dbReference>
<name>A0A1V3IPU8_9PAST</name>
<accession>A0A1V3IPU8</accession>
<evidence type="ECO:0000313" key="5">
    <source>
        <dbReference type="Proteomes" id="UP000188728"/>
    </source>
</evidence>
<comment type="caution">
    <text evidence="3">The sequence shown here is derived from an EMBL/GenBank/DDBJ whole genome shotgun (WGS) entry which is preliminary data.</text>
</comment>
<evidence type="ECO:0000313" key="4">
    <source>
        <dbReference type="EMBL" id="OOF49244.1"/>
    </source>
</evidence>
<keyword evidence="6" id="KW-1185">Reference proteome</keyword>